<keyword evidence="3" id="KW-0732">Signal</keyword>
<dbReference type="InterPro" id="IPR017850">
    <property type="entry name" value="Alkaline_phosphatase_core_sf"/>
</dbReference>
<dbReference type="Gene3D" id="3.40.720.10">
    <property type="entry name" value="Alkaline Phosphatase, subunit A"/>
    <property type="match status" value="1"/>
</dbReference>
<evidence type="ECO:0000256" key="3">
    <source>
        <dbReference type="SAM" id="SignalP"/>
    </source>
</evidence>
<reference evidence="5 6" key="1">
    <citation type="submission" date="2020-07" db="EMBL/GenBank/DDBJ databases">
        <title>Genomic Encyclopedia of Type Strains, Phase IV (KMG-V): Genome sequencing to study the core and pangenomes of soil and plant-associated prokaryotes.</title>
        <authorList>
            <person name="Whitman W."/>
        </authorList>
    </citation>
    <scope>NUCLEOTIDE SEQUENCE [LARGE SCALE GENOMIC DNA]</scope>
    <source>
        <strain evidence="5 6">X4EP2</strain>
    </source>
</reference>
<dbReference type="EMBL" id="JACCCW010000002">
    <property type="protein sequence ID" value="NYF79834.1"/>
    <property type="molecule type" value="Genomic_DNA"/>
</dbReference>
<name>A0A7Y9PH73_9BACT</name>
<evidence type="ECO:0000256" key="2">
    <source>
        <dbReference type="SAM" id="MobiDB-lite"/>
    </source>
</evidence>
<comment type="caution">
    <text evidence="5">The sequence shown here is derived from an EMBL/GenBank/DDBJ whole genome shotgun (WGS) entry which is preliminary data.</text>
</comment>
<dbReference type="GO" id="GO:0004065">
    <property type="term" value="F:arylsulfatase activity"/>
    <property type="evidence" value="ECO:0007669"/>
    <property type="project" value="UniProtKB-EC"/>
</dbReference>
<evidence type="ECO:0000256" key="1">
    <source>
        <dbReference type="ARBA" id="ARBA00008779"/>
    </source>
</evidence>
<feature type="domain" description="Sulfatase N-terminal" evidence="4">
    <location>
        <begin position="55"/>
        <end position="467"/>
    </location>
</feature>
<dbReference type="PANTHER" id="PTHR42693:SF43">
    <property type="entry name" value="BLL2667 PROTEIN"/>
    <property type="match status" value="1"/>
</dbReference>
<sequence>MDKLFLSMMAAAFLFTLASLPARAQDGTTRQNSNGTHNATAPQWPQGPQAATGAPNVVLILIDDVGFSATSTFGGVIATPTFERLAKQGLRYNEFHVNSLCSPTRAALLSGRNNHEVGFGTVAEAAAGYPGYNAQWSKNAASVAEVLKANGYSTAAFGKWHNTPLWEVSPAGPFDHWPTGRGFEHFYGFIQGYDNQYYPRLFRDTVPVEPASTPQQGYNLTTDITNDAIHWLHAHDAVASNKPFFLYYAPGATHTPLQVSKEWIAKYKGKFDQGWDKLREETFARQKQLGVIPANAELTPRPPGLPAWDSLSVDEKRLVSHQAEVYAGFAEQTDFEVGRLLQAIREEGKGDNTLVIEIFGDNGGSAEGGIEGSDLLTTTGTPESVNNRLAVSDELGSEVFMNHYAAAWAWALGTPFQGTKQDASHLGGTRDPLVISWPARIKAAGEIRTQFQHVNDVAPTIYEAAGITFPDMFDGVKQIPLEGSSFVYTFDHPYEPSHHHVQYFATSGNRAIYKDGWWAGNRYSSTWEPRGAFSPGSHDDIDRHPWELYNLNEDYSQAHNLAAQYPEKLKELETLFNQEAERNHAFPLLPELRQQPSPSLDRTIFIYREGVERLPSHVAPQIVGRPHQINADVILPAKGGEGVILAQGSRYGGFTLFIKDRHVVYEVNAYGKRSGKIVSVDPLPDGATHIELQVLPDLAASGAFSNSIQGPRGVRPGKVLLNVNGKQQEEVFANILGFSGTETLDVGSDLGSAVSMEYASPNRFTGRIETVKLELK</sequence>
<dbReference type="Gene3D" id="3.30.1120.10">
    <property type="match status" value="1"/>
</dbReference>
<dbReference type="InterPro" id="IPR050738">
    <property type="entry name" value="Sulfatase"/>
</dbReference>
<dbReference type="Proteomes" id="UP000589520">
    <property type="component" value="Unassembled WGS sequence"/>
</dbReference>
<feature type="region of interest" description="Disordered" evidence="2">
    <location>
        <begin position="26"/>
        <end position="48"/>
    </location>
</feature>
<organism evidence="5 6">
    <name type="scientific">Granulicella arctica</name>
    <dbReference type="NCBI Taxonomy" id="940613"/>
    <lineage>
        <taxon>Bacteria</taxon>
        <taxon>Pseudomonadati</taxon>
        <taxon>Acidobacteriota</taxon>
        <taxon>Terriglobia</taxon>
        <taxon>Terriglobales</taxon>
        <taxon>Acidobacteriaceae</taxon>
        <taxon>Granulicella</taxon>
    </lineage>
</organism>
<dbReference type="RefSeq" id="WP_218892147.1">
    <property type="nucleotide sequence ID" value="NZ_JACCCW010000002.1"/>
</dbReference>
<dbReference type="EC" id="3.1.6.1" evidence="5"/>
<keyword evidence="5" id="KW-0378">Hydrolase</keyword>
<protein>
    <submittedName>
        <fullName evidence="5">Arylsulfatase</fullName>
        <ecNumber evidence="5">3.1.6.1</ecNumber>
    </submittedName>
</protein>
<dbReference type="SUPFAM" id="SSF53649">
    <property type="entry name" value="Alkaline phosphatase-like"/>
    <property type="match status" value="1"/>
</dbReference>
<dbReference type="CDD" id="cd16025">
    <property type="entry name" value="PAS_like"/>
    <property type="match status" value="1"/>
</dbReference>
<dbReference type="AlphaFoldDB" id="A0A7Y9PH73"/>
<gene>
    <name evidence="5" type="ORF">HDF17_002154</name>
</gene>
<accession>A0A7Y9PH73</accession>
<dbReference type="Pfam" id="PF00884">
    <property type="entry name" value="Sulfatase"/>
    <property type="match status" value="1"/>
</dbReference>
<feature type="signal peptide" evidence="3">
    <location>
        <begin position="1"/>
        <end position="24"/>
    </location>
</feature>
<feature type="chain" id="PRO_5030796852" evidence="3">
    <location>
        <begin position="25"/>
        <end position="776"/>
    </location>
</feature>
<comment type="similarity">
    <text evidence="1">Belongs to the sulfatase family.</text>
</comment>
<dbReference type="PANTHER" id="PTHR42693">
    <property type="entry name" value="ARYLSULFATASE FAMILY MEMBER"/>
    <property type="match status" value="1"/>
</dbReference>
<dbReference type="InterPro" id="IPR000917">
    <property type="entry name" value="Sulfatase_N"/>
</dbReference>
<evidence type="ECO:0000313" key="5">
    <source>
        <dbReference type="EMBL" id="NYF79834.1"/>
    </source>
</evidence>
<proteinExistence type="inferred from homology"/>
<keyword evidence="6" id="KW-1185">Reference proteome</keyword>
<feature type="compositionally biased region" description="Polar residues" evidence="2">
    <location>
        <begin position="26"/>
        <end position="43"/>
    </location>
</feature>
<evidence type="ECO:0000313" key="6">
    <source>
        <dbReference type="Proteomes" id="UP000589520"/>
    </source>
</evidence>
<evidence type="ECO:0000259" key="4">
    <source>
        <dbReference type="Pfam" id="PF00884"/>
    </source>
</evidence>